<dbReference type="CDD" id="cd12914">
    <property type="entry name" value="PDC1_DGC_like"/>
    <property type="match status" value="1"/>
</dbReference>
<dbReference type="InterPro" id="IPR000160">
    <property type="entry name" value="GGDEF_dom"/>
</dbReference>
<dbReference type="EMBL" id="CP000301">
    <property type="protein sequence ID" value="ABD87761.1"/>
    <property type="molecule type" value="Genomic_DNA"/>
</dbReference>
<dbReference type="GO" id="GO:1902201">
    <property type="term" value="P:negative regulation of bacterial-type flagellum-dependent cell motility"/>
    <property type="evidence" value="ECO:0007669"/>
    <property type="project" value="TreeGrafter"/>
</dbReference>
<dbReference type="PANTHER" id="PTHR45138:SF9">
    <property type="entry name" value="DIGUANYLATE CYCLASE DGCM-RELATED"/>
    <property type="match status" value="1"/>
</dbReference>
<dbReference type="PROSITE" id="PS50887">
    <property type="entry name" value="GGDEF"/>
    <property type="match status" value="1"/>
</dbReference>
<dbReference type="InterPro" id="IPR043128">
    <property type="entry name" value="Rev_trsase/Diguanyl_cyclase"/>
</dbReference>
<feature type="transmembrane region" description="Helical" evidence="3">
    <location>
        <begin position="242"/>
        <end position="263"/>
    </location>
</feature>
<dbReference type="GO" id="GO:0043709">
    <property type="term" value="P:cell adhesion involved in single-species biofilm formation"/>
    <property type="evidence" value="ECO:0007669"/>
    <property type="project" value="TreeGrafter"/>
</dbReference>
<dbReference type="CDD" id="cd01949">
    <property type="entry name" value="GGDEF"/>
    <property type="match status" value="1"/>
</dbReference>
<dbReference type="PANTHER" id="PTHR45138">
    <property type="entry name" value="REGULATORY COMPONENTS OF SENSORY TRANSDUCTION SYSTEM"/>
    <property type="match status" value="1"/>
</dbReference>
<evidence type="ECO:0000256" key="2">
    <source>
        <dbReference type="ARBA" id="ARBA00034247"/>
    </source>
</evidence>
<reference evidence="5" key="1">
    <citation type="submission" date="2006-03" db="EMBL/GenBank/DDBJ databases">
        <title>Complete sequence of Rhodopseudomonas palustris BisB18.</title>
        <authorList>
            <consortium name="US DOE Joint Genome Institute"/>
            <person name="Copeland A."/>
            <person name="Lucas S."/>
            <person name="Lapidus A."/>
            <person name="Barry K."/>
            <person name="Detter J.C."/>
            <person name="Glavina del Rio T."/>
            <person name="Hammon N."/>
            <person name="Israni S."/>
            <person name="Dalin E."/>
            <person name="Tice H."/>
            <person name="Pitluck S."/>
            <person name="Chain P."/>
            <person name="Malfatti S."/>
            <person name="Shin M."/>
            <person name="Vergez L."/>
            <person name="Schmutz J."/>
            <person name="Larimer F."/>
            <person name="Land M."/>
            <person name="Hauser L."/>
            <person name="Pelletier D.A."/>
            <person name="Kyrpides N."/>
            <person name="Anderson I."/>
            <person name="Oda Y."/>
            <person name="Harwood C.S."/>
            <person name="Richardson P."/>
        </authorList>
    </citation>
    <scope>NUCLEOTIDE SEQUENCE [LARGE SCALE GENOMIC DNA]</scope>
    <source>
        <strain evidence="5">BisB18</strain>
    </source>
</reference>
<dbReference type="RefSeq" id="WP_011472660.1">
    <property type="nucleotide sequence ID" value="NC_007925.1"/>
</dbReference>
<dbReference type="InterPro" id="IPR050469">
    <property type="entry name" value="Diguanylate_Cyclase"/>
</dbReference>
<dbReference type="SMART" id="SM00267">
    <property type="entry name" value="GGDEF"/>
    <property type="match status" value="1"/>
</dbReference>
<name>Q216C5_RHOPB</name>
<feature type="transmembrane region" description="Helical" evidence="3">
    <location>
        <begin position="159"/>
        <end position="184"/>
    </location>
</feature>
<evidence type="ECO:0000313" key="5">
    <source>
        <dbReference type="EMBL" id="ABD87761.1"/>
    </source>
</evidence>
<evidence type="ECO:0000256" key="1">
    <source>
        <dbReference type="ARBA" id="ARBA00012528"/>
    </source>
</evidence>
<dbReference type="AlphaFoldDB" id="Q216C5"/>
<gene>
    <name evidence="5" type="ordered locus">RPC_2207</name>
</gene>
<accession>Q216C5</accession>
<dbReference type="HOGENOM" id="CLU_021524_1_0_5"/>
<dbReference type="SUPFAM" id="SSF103190">
    <property type="entry name" value="Sensory domain-like"/>
    <property type="match status" value="1"/>
</dbReference>
<protein>
    <recommendedName>
        <fullName evidence="1">diguanylate cyclase</fullName>
        <ecNumber evidence="1">2.7.7.65</ecNumber>
    </recommendedName>
</protein>
<evidence type="ECO:0000259" key="4">
    <source>
        <dbReference type="PROSITE" id="PS50887"/>
    </source>
</evidence>
<dbReference type="Pfam" id="PF00990">
    <property type="entry name" value="GGDEF"/>
    <property type="match status" value="1"/>
</dbReference>
<dbReference type="SUPFAM" id="SSF55073">
    <property type="entry name" value="Nucleotide cyclase"/>
    <property type="match status" value="1"/>
</dbReference>
<feature type="transmembrane region" description="Helical" evidence="3">
    <location>
        <begin position="12"/>
        <end position="30"/>
    </location>
</feature>
<dbReference type="GO" id="GO:0005886">
    <property type="term" value="C:plasma membrane"/>
    <property type="evidence" value="ECO:0007669"/>
    <property type="project" value="TreeGrafter"/>
</dbReference>
<feature type="transmembrane region" description="Helical" evidence="3">
    <location>
        <begin position="70"/>
        <end position="89"/>
    </location>
</feature>
<proteinExistence type="predicted"/>
<dbReference type="GO" id="GO:0052621">
    <property type="term" value="F:diguanylate cyclase activity"/>
    <property type="evidence" value="ECO:0007669"/>
    <property type="project" value="UniProtKB-EC"/>
</dbReference>
<feature type="transmembrane region" description="Helical" evidence="3">
    <location>
        <begin position="42"/>
        <end position="64"/>
    </location>
</feature>
<feature type="transmembrane region" description="Helical" evidence="3">
    <location>
        <begin position="204"/>
        <end position="221"/>
    </location>
</feature>
<keyword evidence="3" id="KW-0812">Transmembrane</keyword>
<feature type="transmembrane region" description="Helical" evidence="3">
    <location>
        <begin position="128"/>
        <end position="147"/>
    </location>
</feature>
<feature type="domain" description="GGDEF" evidence="4">
    <location>
        <begin position="594"/>
        <end position="723"/>
    </location>
</feature>
<dbReference type="InterPro" id="IPR029151">
    <property type="entry name" value="Sensor-like_sf"/>
</dbReference>
<dbReference type="KEGG" id="rpc:RPC_2207"/>
<dbReference type="Gene3D" id="3.30.70.270">
    <property type="match status" value="1"/>
</dbReference>
<dbReference type="InterPro" id="IPR029787">
    <property type="entry name" value="Nucleotide_cyclase"/>
</dbReference>
<dbReference type="Gene3D" id="3.30.450.20">
    <property type="entry name" value="PAS domain"/>
    <property type="match status" value="1"/>
</dbReference>
<dbReference type="FunFam" id="3.30.70.270:FF:000001">
    <property type="entry name" value="Diguanylate cyclase domain protein"/>
    <property type="match status" value="1"/>
</dbReference>
<comment type="catalytic activity">
    <reaction evidence="2">
        <text>2 GTP = 3',3'-c-di-GMP + 2 diphosphate</text>
        <dbReference type="Rhea" id="RHEA:24898"/>
        <dbReference type="ChEBI" id="CHEBI:33019"/>
        <dbReference type="ChEBI" id="CHEBI:37565"/>
        <dbReference type="ChEBI" id="CHEBI:58805"/>
        <dbReference type="EC" id="2.7.7.65"/>
    </reaction>
</comment>
<sequence>MASFLQSQLDFIYFFYGMVFILLGAAFLAIARAGLGGTVGLWPFGFFALVHGFAEWFDLAALILGDNAPFQAVRLALLTTSYLFLIEYARRGAIGLGFKQPDSWVYFSLVGLIIAAGVLGGLPTANVAARYGLGLCGTLGASLVVALRARQHPPFSRRLLTAFAVVLAIYGVTSVLMVAPAPFWPASVYNWEWFVELTGTPIQLVRGVLGGALTVLCWAFWGQILVETVASARYTAYLRRQFVWTMIVLVLIFAGGWGLTSYLGGIYQRNVESEARGDSELLVSRLTGEAAVLDAMVKALARSPVLLPMLNGGGGAQDQHIDEVLQRDVEAAGALVGMVLNRSGTVIASSDRRQAATLALPNESAAPYFQSAIAGLASSHVEFDPVSGMRSYTSSTPIRDRDGSVVGVAMLKKSLDRLEASLLSFDGEFYFVNDDGVVMLSNRAEMLGRALWPRAVDELRLAKPSPAAKTMMSRAIVDSVWTTADGVPAYVLRHTADEGGWSLLMVFPVTGIFPTRFLGIVITLQFSIMALFYFYGREHGIRDSIHTEKRIELQELARGLQVQATTDPLTGMFNRRVFNEGLAAELVRFNRQQTPFSSLLCDIDHFKEINDVHGHLMGDQVLVHLSRILSRSVRQTDFLARWGGEEFGILLVGADQTAAVEFAEKLRTTIAYTVFDDVGNLTCSFGVAECVLGDTPESLLARVDNALYRAKMNGRNRVELAPPPLTEAPALAPTG</sequence>
<keyword evidence="3" id="KW-0472">Membrane</keyword>
<feature type="transmembrane region" description="Helical" evidence="3">
    <location>
        <begin position="104"/>
        <end position="122"/>
    </location>
</feature>
<feature type="transmembrane region" description="Helical" evidence="3">
    <location>
        <begin position="517"/>
        <end position="535"/>
    </location>
</feature>
<evidence type="ECO:0000256" key="3">
    <source>
        <dbReference type="SAM" id="Phobius"/>
    </source>
</evidence>
<dbReference type="STRING" id="316056.RPC_2207"/>
<dbReference type="EC" id="2.7.7.65" evidence="1"/>
<dbReference type="eggNOG" id="COG3706">
    <property type="taxonomic scope" value="Bacteria"/>
</dbReference>
<keyword evidence="3" id="KW-1133">Transmembrane helix</keyword>
<dbReference type="NCBIfam" id="TIGR00254">
    <property type="entry name" value="GGDEF"/>
    <property type="match status" value="1"/>
</dbReference>
<dbReference type="OrthoDB" id="9812260at2"/>
<organism evidence="5">
    <name type="scientific">Rhodopseudomonas palustris (strain BisB18)</name>
    <dbReference type="NCBI Taxonomy" id="316056"/>
    <lineage>
        <taxon>Bacteria</taxon>
        <taxon>Pseudomonadati</taxon>
        <taxon>Pseudomonadota</taxon>
        <taxon>Alphaproteobacteria</taxon>
        <taxon>Hyphomicrobiales</taxon>
        <taxon>Nitrobacteraceae</taxon>
        <taxon>Rhodopseudomonas</taxon>
    </lineage>
</organism>